<gene>
    <name evidence="2" type="ORF">CLV63_10698</name>
</gene>
<protein>
    <submittedName>
        <fullName evidence="2">Sugar phosphate isomerase/epimerase</fullName>
    </submittedName>
</protein>
<proteinExistence type="predicted"/>
<dbReference type="InterPro" id="IPR050312">
    <property type="entry name" value="IolE/XylAMocC-like"/>
</dbReference>
<accession>A0A2P8DLF5</accession>
<dbReference type="PANTHER" id="PTHR12110:SF52">
    <property type="entry name" value="XYLOSE ISOMERASE"/>
    <property type="match status" value="1"/>
</dbReference>
<name>A0A2P8DLF5_9ACTN</name>
<comment type="caution">
    <text evidence="2">The sequence shown here is derived from an EMBL/GenBank/DDBJ whole genome shotgun (WGS) entry which is preliminary data.</text>
</comment>
<dbReference type="Pfam" id="PF01261">
    <property type="entry name" value="AP_endonuc_2"/>
    <property type="match status" value="1"/>
</dbReference>
<organism evidence="2 3">
    <name type="scientific">Murinocardiopsis flavida</name>
    <dbReference type="NCBI Taxonomy" id="645275"/>
    <lineage>
        <taxon>Bacteria</taxon>
        <taxon>Bacillati</taxon>
        <taxon>Actinomycetota</taxon>
        <taxon>Actinomycetes</taxon>
        <taxon>Streptosporangiales</taxon>
        <taxon>Nocardiopsidaceae</taxon>
        <taxon>Murinocardiopsis</taxon>
    </lineage>
</organism>
<dbReference type="Gene3D" id="3.20.20.150">
    <property type="entry name" value="Divalent-metal-dependent TIM barrel enzymes"/>
    <property type="match status" value="1"/>
</dbReference>
<evidence type="ECO:0000313" key="3">
    <source>
        <dbReference type="Proteomes" id="UP000240542"/>
    </source>
</evidence>
<evidence type="ECO:0000313" key="2">
    <source>
        <dbReference type="EMBL" id="PSK98050.1"/>
    </source>
</evidence>
<dbReference type="SUPFAM" id="SSF51658">
    <property type="entry name" value="Xylose isomerase-like"/>
    <property type="match status" value="1"/>
</dbReference>
<keyword evidence="3" id="KW-1185">Reference proteome</keyword>
<reference evidence="2 3" key="1">
    <citation type="submission" date="2018-03" db="EMBL/GenBank/DDBJ databases">
        <title>Genomic Encyclopedia of Archaeal and Bacterial Type Strains, Phase II (KMG-II): from individual species to whole genera.</title>
        <authorList>
            <person name="Goeker M."/>
        </authorList>
    </citation>
    <scope>NUCLEOTIDE SEQUENCE [LARGE SCALE GENOMIC DNA]</scope>
    <source>
        <strain evidence="2 3">DSM 45312</strain>
    </source>
</reference>
<dbReference type="EMBL" id="PYGA01000006">
    <property type="protein sequence ID" value="PSK98050.1"/>
    <property type="molecule type" value="Genomic_DNA"/>
</dbReference>
<dbReference type="InterPro" id="IPR013022">
    <property type="entry name" value="Xyl_isomerase-like_TIM-brl"/>
</dbReference>
<dbReference type="Proteomes" id="UP000240542">
    <property type="component" value="Unassembled WGS sequence"/>
</dbReference>
<sequence length="300" mass="31726">MPTTPDHPGARTPRAAPLRIGYGSNGFTDHRLHEALTVLADLGYDGVAVTPDTGHLDPYEPGLPVRVDALAAHADRLGLALTVETGARYVIDPHRKHAPTLLDADPAPRLDYLRRCLRIAAGLGAPTMALWSGAAPPGLAPAAVWDRLVRATEELLDDAARHGVALGFEPEPGMFVDTIAGYERLRDLLGAPAGFGICLDLGHCVCTESAAVPDCVARVAADLVAVQIEDMRRGVHEHREFGTGDIDFPPVLAALAAAGYTGLVGIELPRHAHAAPAVAARSLAFLRRAEHAARVPEEAR</sequence>
<dbReference type="InterPro" id="IPR036237">
    <property type="entry name" value="Xyl_isomerase-like_sf"/>
</dbReference>
<keyword evidence="2" id="KW-0413">Isomerase</keyword>
<dbReference type="PANTHER" id="PTHR12110">
    <property type="entry name" value="HYDROXYPYRUVATE ISOMERASE"/>
    <property type="match status" value="1"/>
</dbReference>
<dbReference type="RefSeq" id="WP_245928714.1">
    <property type="nucleotide sequence ID" value="NZ_PYGA01000006.1"/>
</dbReference>
<feature type="domain" description="Xylose isomerase-like TIM barrel" evidence="1">
    <location>
        <begin position="38"/>
        <end position="288"/>
    </location>
</feature>
<evidence type="ECO:0000259" key="1">
    <source>
        <dbReference type="Pfam" id="PF01261"/>
    </source>
</evidence>
<dbReference type="AlphaFoldDB" id="A0A2P8DLF5"/>
<dbReference type="GO" id="GO:0016853">
    <property type="term" value="F:isomerase activity"/>
    <property type="evidence" value="ECO:0007669"/>
    <property type="project" value="UniProtKB-KW"/>
</dbReference>